<feature type="transmembrane region" description="Helical" evidence="3">
    <location>
        <begin position="52"/>
        <end position="70"/>
    </location>
</feature>
<feature type="transmembrane region" description="Helical" evidence="3">
    <location>
        <begin position="290"/>
        <end position="309"/>
    </location>
</feature>
<sequence>MAAAFPPIKEVAEATLPGSQTTASPINTDEEGAVLGAVDSNGNTYPDGGRAAWLKVLGSFCAIFPAFSLMNTTGTWQAWLSEHQLADDSQIRIAWIFGFYGFLSLFAGLQWGPMFDAYGPRILAVPGSIGILTMYCLMGICKQFWQFFLVIGLLGGLSTSLLFVPAISTIQHWFLTKRGITTGIAISAGSLAGIILPVVLERAFVRLGFGWSTRVAALILLPFTIASCVLMESRFHEPLRSRIVIPNLQVFRRLNIILLTVALFSMELAFFIPLTYMASYAISQGLSTKFAFNLMTILNVGSLIGRWLPGYLGDRLGYFNVSVVAQIVCIIAMLGLWLPSGSSHALLLVAAFVFGVGSGSNISLTPVCLGQLCKVEEYGAFYTSISGIASFGALLGVPIAGGILTATNDDYAWIIVFGGLIYVIVLVAFLAVRVMAVGWKLKVKF</sequence>
<feature type="transmembrane region" description="Helical" evidence="3">
    <location>
        <begin position="179"/>
        <end position="199"/>
    </location>
</feature>
<name>A0ABR0J441_9EURO</name>
<feature type="transmembrane region" description="Helical" evidence="3">
    <location>
        <begin position="121"/>
        <end position="140"/>
    </location>
</feature>
<keyword evidence="3" id="KW-1133">Transmembrane helix</keyword>
<dbReference type="InterPro" id="IPR020846">
    <property type="entry name" value="MFS_dom"/>
</dbReference>
<feature type="transmembrane region" description="Helical" evidence="3">
    <location>
        <begin position="146"/>
        <end position="167"/>
    </location>
</feature>
<keyword evidence="6" id="KW-1185">Reference proteome</keyword>
<dbReference type="InterPro" id="IPR036259">
    <property type="entry name" value="MFS_trans_sf"/>
</dbReference>
<accession>A0ABR0J441</accession>
<gene>
    <name evidence="5" type="ORF">LTR69_008075</name>
</gene>
<dbReference type="PANTHER" id="PTHR11360:SF177">
    <property type="entry name" value="RIBOFLAVIN TRANSPORTER MCH5"/>
    <property type="match status" value="1"/>
</dbReference>
<comment type="subcellular location">
    <subcellularLocation>
        <location evidence="1">Membrane</location>
        <topology evidence="1">Multi-pass membrane protein</topology>
    </subcellularLocation>
</comment>
<evidence type="ECO:0000313" key="5">
    <source>
        <dbReference type="EMBL" id="KAK5055700.1"/>
    </source>
</evidence>
<keyword evidence="3" id="KW-0812">Transmembrane</keyword>
<dbReference type="PROSITE" id="PS50850">
    <property type="entry name" value="MFS"/>
    <property type="match status" value="1"/>
</dbReference>
<feature type="transmembrane region" description="Helical" evidence="3">
    <location>
        <begin position="254"/>
        <end position="278"/>
    </location>
</feature>
<dbReference type="Gene3D" id="1.20.1250.20">
    <property type="entry name" value="MFS general substrate transporter like domains"/>
    <property type="match status" value="2"/>
</dbReference>
<dbReference type="InterPro" id="IPR011701">
    <property type="entry name" value="MFS"/>
</dbReference>
<evidence type="ECO:0000256" key="1">
    <source>
        <dbReference type="ARBA" id="ARBA00004141"/>
    </source>
</evidence>
<reference evidence="5 6" key="1">
    <citation type="submission" date="2023-08" db="EMBL/GenBank/DDBJ databases">
        <title>Black Yeasts Isolated from many extreme environments.</title>
        <authorList>
            <person name="Coleine C."/>
            <person name="Stajich J.E."/>
            <person name="Selbmann L."/>
        </authorList>
    </citation>
    <scope>NUCLEOTIDE SEQUENCE [LARGE SCALE GENOMIC DNA]</scope>
    <source>
        <strain evidence="5 6">CCFEE 6328</strain>
    </source>
</reference>
<evidence type="ECO:0000256" key="2">
    <source>
        <dbReference type="ARBA" id="ARBA00006727"/>
    </source>
</evidence>
<comment type="similarity">
    <text evidence="2">Belongs to the major facilitator superfamily. Monocarboxylate porter (TC 2.A.1.13) family.</text>
</comment>
<feature type="domain" description="Major facilitator superfamily (MFS) profile" evidence="4">
    <location>
        <begin position="253"/>
        <end position="445"/>
    </location>
</feature>
<feature type="transmembrane region" description="Helical" evidence="3">
    <location>
        <begin position="344"/>
        <end position="369"/>
    </location>
</feature>
<dbReference type="PANTHER" id="PTHR11360">
    <property type="entry name" value="MONOCARBOXYLATE TRANSPORTER"/>
    <property type="match status" value="1"/>
</dbReference>
<feature type="transmembrane region" description="Helical" evidence="3">
    <location>
        <begin position="411"/>
        <end position="432"/>
    </location>
</feature>
<dbReference type="InterPro" id="IPR050327">
    <property type="entry name" value="Proton-linked_MCT"/>
</dbReference>
<feature type="transmembrane region" description="Helical" evidence="3">
    <location>
        <begin position="316"/>
        <end position="338"/>
    </location>
</feature>
<evidence type="ECO:0000256" key="3">
    <source>
        <dbReference type="SAM" id="Phobius"/>
    </source>
</evidence>
<evidence type="ECO:0000259" key="4">
    <source>
        <dbReference type="PROSITE" id="PS50850"/>
    </source>
</evidence>
<comment type="caution">
    <text evidence="5">The sequence shown here is derived from an EMBL/GenBank/DDBJ whole genome shotgun (WGS) entry which is preliminary data.</text>
</comment>
<protein>
    <recommendedName>
        <fullName evidence="4">Major facilitator superfamily (MFS) profile domain-containing protein</fullName>
    </recommendedName>
</protein>
<dbReference type="EMBL" id="JAVRRF010000019">
    <property type="protein sequence ID" value="KAK5055700.1"/>
    <property type="molecule type" value="Genomic_DNA"/>
</dbReference>
<proteinExistence type="inferred from homology"/>
<feature type="transmembrane region" description="Helical" evidence="3">
    <location>
        <begin position="211"/>
        <end position="233"/>
    </location>
</feature>
<feature type="transmembrane region" description="Helical" evidence="3">
    <location>
        <begin position="381"/>
        <end position="405"/>
    </location>
</feature>
<feature type="transmembrane region" description="Helical" evidence="3">
    <location>
        <begin position="90"/>
        <end position="109"/>
    </location>
</feature>
<evidence type="ECO:0000313" key="6">
    <source>
        <dbReference type="Proteomes" id="UP001345691"/>
    </source>
</evidence>
<dbReference type="Pfam" id="PF07690">
    <property type="entry name" value="MFS_1"/>
    <property type="match status" value="1"/>
</dbReference>
<organism evidence="5 6">
    <name type="scientific">Exophiala sideris</name>
    <dbReference type="NCBI Taxonomy" id="1016849"/>
    <lineage>
        <taxon>Eukaryota</taxon>
        <taxon>Fungi</taxon>
        <taxon>Dikarya</taxon>
        <taxon>Ascomycota</taxon>
        <taxon>Pezizomycotina</taxon>
        <taxon>Eurotiomycetes</taxon>
        <taxon>Chaetothyriomycetidae</taxon>
        <taxon>Chaetothyriales</taxon>
        <taxon>Herpotrichiellaceae</taxon>
        <taxon>Exophiala</taxon>
    </lineage>
</organism>
<dbReference type="SUPFAM" id="SSF103473">
    <property type="entry name" value="MFS general substrate transporter"/>
    <property type="match status" value="1"/>
</dbReference>
<keyword evidence="3" id="KW-0472">Membrane</keyword>
<dbReference type="Proteomes" id="UP001345691">
    <property type="component" value="Unassembled WGS sequence"/>
</dbReference>